<dbReference type="OrthoDB" id="5463646at2"/>
<proteinExistence type="predicted"/>
<protein>
    <submittedName>
        <fullName evidence="1">Uncharacterized protein</fullName>
    </submittedName>
</protein>
<gene>
    <name evidence="1" type="ORF">SAMN05660330_01576</name>
</gene>
<dbReference type="AlphaFoldDB" id="A0A1H0P9K6"/>
<sequence length="84" mass="10028">MSHERILKNRANLNNLKEPGQDAWCENCDERLIFSLRDDHHEFSLGMRTILECLKFAEEQGEIPKIPRKWWNKISVRHGIISRE</sequence>
<dbReference type="STRING" id="91360.SAMN05660330_01576"/>
<dbReference type="RefSeq" id="WP_092221555.1">
    <property type="nucleotide sequence ID" value="NZ_FNJI01000009.1"/>
</dbReference>
<dbReference type="Proteomes" id="UP000199073">
    <property type="component" value="Unassembled WGS sequence"/>
</dbReference>
<reference evidence="1 2" key="1">
    <citation type="submission" date="2016-10" db="EMBL/GenBank/DDBJ databases">
        <authorList>
            <person name="de Groot N.N."/>
        </authorList>
    </citation>
    <scope>NUCLEOTIDE SEQUENCE [LARGE SCALE GENOMIC DNA]</scope>
    <source>
        <strain evidence="1 2">DSM 12130</strain>
    </source>
</reference>
<keyword evidence="2" id="KW-1185">Reference proteome</keyword>
<name>A0A1H0P9K6_9BACT</name>
<dbReference type="EMBL" id="FNJI01000009">
    <property type="protein sequence ID" value="SDP01787.1"/>
    <property type="molecule type" value="Genomic_DNA"/>
</dbReference>
<accession>A0A1H0P9K6</accession>
<evidence type="ECO:0000313" key="2">
    <source>
        <dbReference type="Proteomes" id="UP000199073"/>
    </source>
</evidence>
<organism evidence="1 2">
    <name type="scientific">Desulforhopalus singaporensis</name>
    <dbReference type="NCBI Taxonomy" id="91360"/>
    <lineage>
        <taxon>Bacteria</taxon>
        <taxon>Pseudomonadati</taxon>
        <taxon>Thermodesulfobacteriota</taxon>
        <taxon>Desulfobulbia</taxon>
        <taxon>Desulfobulbales</taxon>
        <taxon>Desulfocapsaceae</taxon>
        <taxon>Desulforhopalus</taxon>
    </lineage>
</organism>
<evidence type="ECO:0000313" key="1">
    <source>
        <dbReference type="EMBL" id="SDP01787.1"/>
    </source>
</evidence>